<keyword evidence="6 7" id="KW-0472">Membrane</keyword>
<dbReference type="KEGG" id="haer:DU502_08050"/>
<protein>
    <submittedName>
        <fullName evidence="9">MFS transporter</fullName>
    </submittedName>
</protein>
<sequence length="393" mass="40216">MVSHERSVWAGTDGRVLIAVSAGWLAVRLGREAIPPLVPTIIDEVQISPESAGFGLTVMWFVYATCQYPGGRFSDALSRKTVLTASLGTLVVGFLVLGVVSTYAGLLAGFVLVGLGGGLYFVPSRALLTDTFGDRRGQVFGIQSASGSVGAMAAAGVAVAAISVGVWQLSFLPVVVVLVGVLGGLLYWYDGPFVIGRASLGLGGTGRRILAVPRARSLLAAYICVSFVWQGFLGFLPTFLQAEKGFDPAFAGAAFASVFLVAVVVGPVAGRLGDTVSRVFVGLGGVGLAIAGLLVLVTAGSTLVAVLGVVVVAVGLRSYPPVMQAHLIGLFPDDSMAGDLGAMKMIWTGVGSFAPTYVGVVAARSSYGLAFTGFVACLAVSLVVLAVLHLTGE</sequence>
<feature type="transmembrane region" description="Helical" evidence="7">
    <location>
        <begin position="82"/>
        <end position="100"/>
    </location>
</feature>
<evidence type="ECO:0000256" key="2">
    <source>
        <dbReference type="ARBA" id="ARBA00022448"/>
    </source>
</evidence>
<reference evidence="9 10" key="1">
    <citation type="submission" date="2018-07" db="EMBL/GenBank/DDBJ databases">
        <title>Genome sequences of Haloplanus aerogenes JCM 16430T.</title>
        <authorList>
            <person name="Kim Y.B."/>
            <person name="Roh S.W."/>
        </authorList>
    </citation>
    <scope>NUCLEOTIDE SEQUENCE [LARGE SCALE GENOMIC DNA]</scope>
    <source>
        <strain evidence="9 10">JCM 16430</strain>
    </source>
</reference>
<evidence type="ECO:0000259" key="8">
    <source>
        <dbReference type="PROSITE" id="PS50850"/>
    </source>
</evidence>
<dbReference type="Gene3D" id="1.20.1250.20">
    <property type="entry name" value="MFS general substrate transporter like domains"/>
    <property type="match status" value="2"/>
</dbReference>
<feature type="transmembrane region" description="Helical" evidence="7">
    <location>
        <begin position="281"/>
        <end position="314"/>
    </location>
</feature>
<dbReference type="PANTHER" id="PTHR23517:SF3">
    <property type="entry name" value="INTEGRAL MEMBRANE TRANSPORT PROTEIN"/>
    <property type="match status" value="1"/>
</dbReference>
<dbReference type="PANTHER" id="PTHR23517">
    <property type="entry name" value="RESISTANCE PROTEIN MDTM, PUTATIVE-RELATED-RELATED"/>
    <property type="match status" value="1"/>
</dbReference>
<evidence type="ECO:0000256" key="4">
    <source>
        <dbReference type="ARBA" id="ARBA00022692"/>
    </source>
</evidence>
<feature type="transmembrane region" description="Helical" evidence="7">
    <location>
        <begin position="106"/>
        <end position="128"/>
    </location>
</feature>
<feature type="transmembrane region" description="Helical" evidence="7">
    <location>
        <begin position="217"/>
        <end position="237"/>
    </location>
</feature>
<name>A0A3G8QWW8_9EURY</name>
<dbReference type="InterPro" id="IPR011701">
    <property type="entry name" value="MFS"/>
</dbReference>
<keyword evidence="3" id="KW-1003">Cell membrane</keyword>
<keyword evidence="5 7" id="KW-1133">Transmembrane helix</keyword>
<dbReference type="GO" id="GO:0005886">
    <property type="term" value="C:plasma membrane"/>
    <property type="evidence" value="ECO:0007669"/>
    <property type="project" value="UniProtKB-SubCell"/>
</dbReference>
<dbReference type="GO" id="GO:0022857">
    <property type="term" value="F:transmembrane transporter activity"/>
    <property type="evidence" value="ECO:0007669"/>
    <property type="project" value="InterPro"/>
</dbReference>
<dbReference type="InterPro" id="IPR020846">
    <property type="entry name" value="MFS_dom"/>
</dbReference>
<organism evidence="9 10">
    <name type="scientific">Haloplanus aerogenes</name>
    <dbReference type="NCBI Taxonomy" id="660522"/>
    <lineage>
        <taxon>Archaea</taxon>
        <taxon>Methanobacteriati</taxon>
        <taxon>Methanobacteriota</taxon>
        <taxon>Stenosarchaea group</taxon>
        <taxon>Halobacteria</taxon>
        <taxon>Halobacteriales</taxon>
        <taxon>Haloferacaceae</taxon>
        <taxon>Haloplanus</taxon>
    </lineage>
</organism>
<gene>
    <name evidence="9" type="ORF">DU502_08050</name>
</gene>
<dbReference type="Proteomes" id="UP000282007">
    <property type="component" value="Chromosome"/>
</dbReference>
<dbReference type="InterPro" id="IPR050171">
    <property type="entry name" value="MFS_Transporters"/>
</dbReference>
<feature type="domain" description="Major facilitator superfamily (MFS) profile" evidence="8">
    <location>
        <begin position="16"/>
        <end position="393"/>
    </location>
</feature>
<dbReference type="PROSITE" id="PS50850">
    <property type="entry name" value="MFS"/>
    <property type="match status" value="1"/>
</dbReference>
<evidence type="ECO:0000256" key="7">
    <source>
        <dbReference type="SAM" id="Phobius"/>
    </source>
</evidence>
<evidence type="ECO:0000313" key="10">
    <source>
        <dbReference type="Proteomes" id="UP000282007"/>
    </source>
</evidence>
<evidence type="ECO:0000256" key="1">
    <source>
        <dbReference type="ARBA" id="ARBA00004651"/>
    </source>
</evidence>
<keyword evidence="10" id="KW-1185">Reference proteome</keyword>
<keyword evidence="2" id="KW-0813">Transport</keyword>
<evidence type="ECO:0000256" key="3">
    <source>
        <dbReference type="ARBA" id="ARBA00022475"/>
    </source>
</evidence>
<dbReference type="SUPFAM" id="SSF103473">
    <property type="entry name" value="MFS general substrate transporter"/>
    <property type="match status" value="1"/>
</dbReference>
<feature type="transmembrane region" description="Helical" evidence="7">
    <location>
        <begin position="170"/>
        <end position="189"/>
    </location>
</feature>
<feature type="transmembrane region" description="Helical" evidence="7">
    <location>
        <begin position="345"/>
        <end position="362"/>
    </location>
</feature>
<accession>A0A3G8QWW8</accession>
<evidence type="ECO:0000256" key="5">
    <source>
        <dbReference type="ARBA" id="ARBA00022989"/>
    </source>
</evidence>
<feature type="transmembrane region" description="Helical" evidence="7">
    <location>
        <begin position="140"/>
        <end position="164"/>
    </location>
</feature>
<evidence type="ECO:0000313" key="9">
    <source>
        <dbReference type="EMBL" id="AZH25334.1"/>
    </source>
</evidence>
<proteinExistence type="predicted"/>
<comment type="subcellular location">
    <subcellularLocation>
        <location evidence="1">Cell membrane</location>
        <topology evidence="1">Multi-pass membrane protein</topology>
    </subcellularLocation>
</comment>
<feature type="transmembrane region" description="Helical" evidence="7">
    <location>
        <begin position="249"/>
        <end position="269"/>
    </location>
</feature>
<dbReference type="Pfam" id="PF07690">
    <property type="entry name" value="MFS_1"/>
    <property type="match status" value="1"/>
</dbReference>
<dbReference type="AlphaFoldDB" id="A0A3G8QWW8"/>
<dbReference type="EMBL" id="CP034145">
    <property type="protein sequence ID" value="AZH25334.1"/>
    <property type="molecule type" value="Genomic_DNA"/>
</dbReference>
<feature type="transmembrane region" description="Helical" evidence="7">
    <location>
        <begin position="369"/>
        <end position="390"/>
    </location>
</feature>
<keyword evidence="4 7" id="KW-0812">Transmembrane</keyword>
<evidence type="ECO:0000256" key="6">
    <source>
        <dbReference type="ARBA" id="ARBA00023136"/>
    </source>
</evidence>
<dbReference type="InterPro" id="IPR036259">
    <property type="entry name" value="MFS_trans_sf"/>
</dbReference>